<evidence type="ECO:0000313" key="3">
    <source>
        <dbReference type="EMBL" id="RKF03398.1"/>
    </source>
</evidence>
<dbReference type="Proteomes" id="UP000285780">
    <property type="component" value="Unassembled WGS sequence"/>
</dbReference>
<feature type="chain" id="PRO_5019474455" evidence="1">
    <location>
        <begin position="30"/>
        <end position="252"/>
    </location>
</feature>
<organism evidence="3 4">
    <name type="scientific">Tenacibaculum lutimaris</name>
    <dbReference type="NCBI Taxonomy" id="285258"/>
    <lineage>
        <taxon>Bacteria</taxon>
        <taxon>Pseudomonadati</taxon>
        <taxon>Bacteroidota</taxon>
        <taxon>Flavobacteriia</taxon>
        <taxon>Flavobacteriales</taxon>
        <taxon>Flavobacteriaceae</taxon>
        <taxon>Tenacibaculum</taxon>
    </lineage>
</organism>
<evidence type="ECO:0000256" key="1">
    <source>
        <dbReference type="SAM" id="SignalP"/>
    </source>
</evidence>
<dbReference type="PANTHER" id="PTHR39200:SF1">
    <property type="entry name" value="AUTO-TRANSPORTER ADHESIN HEAD GIN DOMAIN-CONTAINING PROTEIN-RELATED"/>
    <property type="match status" value="1"/>
</dbReference>
<evidence type="ECO:0000313" key="4">
    <source>
        <dbReference type="Proteomes" id="UP000285780"/>
    </source>
</evidence>
<dbReference type="EMBL" id="RAQM01000009">
    <property type="protein sequence ID" value="RKF03398.1"/>
    <property type="molecule type" value="Genomic_DNA"/>
</dbReference>
<dbReference type="InterPro" id="IPR021255">
    <property type="entry name" value="DUF2807"/>
</dbReference>
<evidence type="ECO:0000259" key="2">
    <source>
        <dbReference type="Pfam" id="PF10988"/>
    </source>
</evidence>
<comment type="caution">
    <text evidence="3">The sequence shown here is derived from an EMBL/GenBank/DDBJ whole genome shotgun (WGS) entry which is preliminary data.</text>
</comment>
<keyword evidence="1" id="KW-0732">Signal</keyword>
<sequence>MINQLINYIIMKKLAIILLTLTFSLQTQAQSWWNSKKVRGNGNVTTETRNVGSFDKVSLGGSFDVYLVEGNEGKLTIEGEENVLKYVETEVKNGKLHLGFKDNTNISMTKKLTITVPFENLESVSLGGSGNIIAKKRIKADEVSFALGGSGNIVANVDANTVKTSIGGSGNIKLKGKTDYLKCSIGGSGDVKAYELDANSLKASIAGSGDVQISVKNKIKATVVGSGSVYYKGNPSQIDSNSLGSGDVVDKN</sequence>
<keyword evidence="4" id="KW-1185">Reference proteome</keyword>
<dbReference type="Gene3D" id="2.160.20.120">
    <property type="match status" value="1"/>
</dbReference>
<protein>
    <submittedName>
        <fullName evidence="3">Putative autotransporter adhesin-like protein</fullName>
    </submittedName>
</protein>
<name>A0A420E034_9FLAO</name>
<dbReference type="Pfam" id="PF10988">
    <property type="entry name" value="DUF2807"/>
    <property type="match status" value="1"/>
</dbReference>
<feature type="signal peptide" evidence="1">
    <location>
        <begin position="1"/>
        <end position="29"/>
    </location>
</feature>
<reference evidence="3 4" key="1">
    <citation type="submission" date="2018-09" db="EMBL/GenBank/DDBJ databases">
        <title>Genomic Encyclopedia of Archaeal and Bacterial Type Strains, Phase II (KMG-II): from individual species to whole genera.</title>
        <authorList>
            <person name="Goeker M."/>
        </authorList>
    </citation>
    <scope>NUCLEOTIDE SEQUENCE [LARGE SCALE GENOMIC DNA]</scope>
    <source>
        <strain evidence="3 4">DSM 16505</strain>
    </source>
</reference>
<gene>
    <name evidence="3" type="ORF">C8N26_1783</name>
</gene>
<dbReference type="AlphaFoldDB" id="A0A420E034"/>
<dbReference type="PANTHER" id="PTHR39200">
    <property type="entry name" value="HYPOTHETICAL EXPORTED PROTEIN"/>
    <property type="match status" value="1"/>
</dbReference>
<feature type="domain" description="Putative auto-transporter adhesin head GIN" evidence="2">
    <location>
        <begin position="54"/>
        <end position="235"/>
    </location>
</feature>
<proteinExistence type="predicted"/>
<accession>A0A420E034</accession>